<keyword evidence="2" id="KW-0732">Signal</keyword>
<name>A0A6P7NN87_BETSP</name>
<keyword evidence="3" id="KW-1185">Reference proteome</keyword>
<dbReference type="RefSeq" id="XP_029019495.1">
    <property type="nucleotide sequence ID" value="XM_029163662.3"/>
</dbReference>
<reference evidence="4" key="1">
    <citation type="submission" date="2025-08" db="UniProtKB">
        <authorList>
            <consortium name="RefSeq"/>
        </authorList>
    </citation>
    <scope>IDENTIFICATION</scope>
</reference>
<dbReference type="SUPFAM" id="SSF57302">
    <property type="entry name" value="Snake toxin-like"/>
    <property type="match status" value="1"/>
</dbReference>
<dbReference type="OrthoDB" id="9624109at2759"/>
<sequence>MQLRGVLMILFMSLCTAHGLSCYSCATTDPKSCTDTITCIFGFDRCSSVSVLGVLTKTCMISSACVSPISCCEGDLCNGAIPTDPTTIATGPTTKPTGPTTKPTGPTTIPTGPSCCKENLCNGSVVTGPSGVLLLVSSSIIMRFI</sequence>
<dbReference type="InParanoid" id="A0A6P7NN87"/>
<organism evidence="3 4">
    <name type="scientific">Betta splendens</name>
    <name type="common">Siamese fighting fish</name>
    <dbReference type="NCBI Taxonomy" id="158456"/>
    <lineage>
        <taxon>Eukaryota</taxon>
        <taxon>Metazoa</taxon>
        <taxon>Chordata</taxon>
        <taxon>Craniata</taxon>
        <taxon>Vertebrata</taxon>
        <taxon>Euteleostomi</taxon>
        <taxon>Actinopterygii</taxon>
        <taxon>Neopterygii</taxon>
        <taxon>Teleostei</taxon>
        <taxon>Neoteleostei</taxon>
        <taxon>Acanthomorphata</taxon>
        <taxon>Anabantaria</taxon>
        <taxon>Anabantiformes</taxon>
        <taxon>Anabantoidei</taxon>
        <taxon>Osphronemidae</taxon>
        <taxon>Betta</taxon>
    </lineage>
</organism>
<dbReference type="AlphaFoldDB" id="A0A6P7NN87"/>
<evidence type="ECO:0000313" key="4">
    <source>
        <dbReference type="RefSeq" id="XP_029019495.1"/>
    </source>
</evidence>
<accession>A0A6P7NN87</accession>
<feature type="region of interest" description="Disordered" evidence="1">
    <location>
        <begin position="88"/>
        <end position="109"/>
    </location>
</feature>
<dbReference type="InterPro" id="IPR045860">
    <property type="entry name" value="Snake_toxin-like_sf"/>
</dbReference>
<proteinExistence type="predicted"/>
<feature type="chain" id="PRO_5027917775" evidence="2">
    <location>
        <begin position="20"/>
        <end position="145"/>
    </location>
</feature>
<dbReference type="FunCoup" id="A0A6P7NN87">
    <property type="interactions" value="291"/>
</dbReference>
<feature type="signal peptide" evidence="2">
    <location>
        <begin position="1"/>
        <end position="19"/>
    </location>
</feature>
<dbReference type="GeneID" id="114862901"/>
<evidence type="ECO:0000313" key="3">
    <source>
        <dbReference type="Proteomes" id="UP000515150"/>
    </source>
</evidence>
<dbReference type="KEGG" id="bspl:114862901"/>
<evidence type="ECO:0000256" key="2">
    <source>
        <dbReference type="SAM" id="SignalP"/>
    </source>
</evidence>
<dbReference type="Proteomes" id="UP000515150">
    <property type="component" value="Chromosome 9"/>
</dbReference>
<gene>
    <name evidence="4" type="primary">LOC114862901</name>
</gene>
<evidence type="ECO:0000256" key="1">
    <source>
        <dbReference type="SAM" id="MobiDB-lite"/>
    </source>
</evidence>
<protein>
    <submittedName>
        <fullName evidence="4">Lymphocyte antigen 6G-like</fullName>
    </submittedName>
</protein>